<feature type="compositionally biased region" description="Basic and acidic residues" evidence="1">
    <location>
        <begin position="324"/>
        <end position="347"/>
    </location>
</feature>
<feature type="compositionally biased region" description="Basic and acidic residues" evidence="1">
    <location>
        <begin position="360"/>
        <end position="378"/>
    </location>
</feature>
<organism evidence="2 3">
    <name type="scientific">Colocasia esculenta</name>
    <name type="common">Wild taro</name>
    <name type="synonym">Arum esculentum</name>
    <dbReference type="NCBI Taxonomy" id="4460"/>
    <lineage>
        <taxon>Eukaryota</taxon>
        <taxon>Viridiplantae</taxon>
        <taxon>Streptophyta</taxon>
        <taxon>Embryophyta</taxon>
        <taxon>Tracheophyta</taxon>
        <taxon>Spermatophyta</taxon>
        <taxon>Magnoliopsida</taxon>
        <taxon>Liliopsida</taxon>
        <taxon>Araceae</taxon>
        <taxon>Aroideae</taxon>
        <taxon>Colocasieae</taxon>
        <taxon>Colocasia</taxon>
    </lineage>
</organism>
<feature type="region of interest" description="Disordered" evidence="1">
    <location>
        <begin position="431"/>
        <end position="481"/>
    </location>
</feature>
<evidence type="ECO:0000256" key="1">
    <source>
        <dbReference type="SAM" id="MobiDB-lite"/>
    </source>
</evidence>
<evidence type="ECO:0000313" key="3">
    <source>
        <dbReference type="Proteomes" id="UP000652761"/>
    </source>
</evidence>
<name>A0A843V080_COLES</name>
<reference evidence="2" key="1">
    <citation type="submission" date="2017-07" db="EMBL/GenBank/DDBJ databases">
        <title>Taro Niue Genome Assembly and Annotation.</title>
        <authorList>
            <person name="Atibalentja N."/>
            <person name="Keating K."/>
            <person name="Fields C.J."/>
        </authorList>
    </citation>
    <scope>NUCLEOTIDE SEQUENCE</scope>
    <source>
        <strain evidence="2">Niue_2</strain>
        <tissue evidence="2">Leaf</tissue>
    </source>
</reference>
<accession>A0A843V080</accession>
<protein>
    <submittedName>
        <fullName evidence="2">Uncharacterized protein</fullName>
    </submittedName>
</protein>
<evidence type="ECO:0000313" key="2">
    <source>
        <dbReference type="EMBL" id="MQL88097.1"/>
    </source>
</evidence>
<proteinExistence type="predicted"/>
<gene>
    <name evidence="2" type="ORF">Taro_020647</name>
</gene>
<feature type="region of interest" description="Disordered" evidence="1">
    <location>
        <begin position="314"/>
        <end position="395"/>
    </location>
</feature>
<dbReference type="EMBL" id="NMUH01001029">
    <property type="protein sequence ID" value="MQL88097.1"/>
    <property type="molecule type" value="Genomic_DNA"/>
</dbReference>
<dbReference type="Proteomes" id="UP000652761">
    <property type="component" value="Unassembled WGS sequence"/>
</dbReference>
<dbReference type="AlphaFoldDB" id="A0A843V080"/>
<sequence>MPEVIPYRLRHRLSELSRSKLLLVRNSLRVSAPLLTLIFQKLSPFKSMVAPVVSGSVGGYGTEFLTAEQHERFTFVKTKLCGNKAVDITDLQKNGMHNIVAAMETMMWMEIATFSKVSYLDLVKAFYVYLRTEANRSLTSSVKVVEKMGQAIRSRNLRKSGFSVINDVWTKTSVAEGEAIICEAQEVQEEVGEAAVLLNQEESTTVAVEIQEEIPEALAAAVPDAPIDPESARGESQVVQEKSVEQAAAPAEEQAANFIQEITVQENQMEDAPTQGEQNQENEVVASGHNDIQMEDPPVQEEQIAVVHDDTPMEDAPAEGQILGEKESEPQRERTENPPENQFREGETANSSDSDEQDDHVDQQEPVDKEREKGKEVSSDIPLLTDAPHQRPQRQKIVINLKPVIERLDAQGEILCSVQSDVNSIFMSQASAAKELSQEVRAPAPPAPQPSEGAEEDVSRPSGSVPAEESVGSNGWMDQCD</sequence>
<keyword evidence="3" id="KW-1185">Reference proteome</keyword>
<comment type="caution">
    <text evidence="2">The sequence shown here is derived from an EMBL/GenBank/DDBJ whole genome shotgun (WGS) entry which is preliminary data.</text>
</comment>